<dbReference type="InterPro" id="IPR037523">
    <property type="entry name" value="VOC_core"/>
</dbReference>
<name>A0A842I2H1_9RHOB</name>
<dbReference type="Gene3D" id="3.10.180.10">
    <property type="entry name" value="2,3-Dihydroxybiphenyl 1,2-Dioxygenase, domain 1"/>
    <property type="match status" value="1"/>
</dbReference>
<reference evidence="2 3" key="1">
    <citation type="journal article" date="2017" name="Int. J. Syst. Evol. Microbiol.">
        <title>Gemmobacter straminiformis sp. nov., isolated from an artificial fountain.</title>
        <authorList>
            <person name="Kang J.Y."/>
            <person name="Kim M.J."/>
            <person name="Chun J."/>
            <person name="Son K.P."/>
            <person name="Jahng K.Y."/>
        </authorList>
    </citation>
    <scope>NUCLEOTIDE SEQUENCE [LARGE SCALE GENOMIC DNA]</scope>
    <source>
        <strain evidence="2 3">CAM-8</strain>
    </source>
</reference>
<dbReference type="PANTHER" id="PTHR35006">
    <property type="entry name" value="GLYOXALASE FAMILY PROTEIN (AFU_ORTHOLOGUE AFUA_5G14830)"/>
    <property type="match status" value="1"/>
</dbReference>
<accession>A0A842I2H1</accession>
<dbReference type="InterPro" id="IPR029068">
    <property type="entry name" value="Glyas_Bleomycin-R_OHBP_Dase"/>
</dbReference>
<keyword evidence="3" id="KW-1185">Reference proteome</keyword>
<evidence type="ECO:0000313" key="3">
    <source>
        <dbReference type="Proteomes" id="UP000555411"/>
    </source>
</evidence>
<protein>
    <submittedName>
        <fullName evidence="2">VOC family protein</fullName>
    </submittedName>
</protein>
<evidence type="ECO:0000259" key="1">
    <source>
        <dbReference type="PROSITE" id="PS51819"/>
    </source>
</evidence>
<dbReference type="AlphaFoldDB" id="A0A842I2H1"/>
<gene>
    <name evidence="2" type="ORF">H7F16_00705</name>
</gene>
<organism evidence="2 3">
    <name type="scientific">Paragemmobacter straminiformis</name>
    <dbReference type="NCBI Taxonomy" id="2045119"/>
    <lineage>
        <taxon>Bacteria</taxon>
        <taxon>Pseudomonadati</taxon>
        <taxon>Pseudomonadota</taxon>
        <taxon>Alphaproteobacteria</taxon>
        <taxon>Rhodobacterales</taxon>
        <taxon>Paracoccaceae</taxon>
        <taxon>Paragemmobacter</taxon>
    </lineage>
</organism>
<dbReference type="RefSeq" id="WP_185795638.1">
    <property type="nucleotide sequence ID" value="NZ_JACLQD010000001.1"/>
</dbReference>
<dbReference type="PANTHER" id="PTHR35006:SF1">
    <property type="entry name" value="BLL2941 PROTEIN"/>
    <property type="match status" value="1"/>
</dbReference>
<dbReference type="Pfam" id="PF18029">
    <property type="entry name" value="Glyoxalase_6"/>
    <property type="match status" value="1"/>
</dbReference>
<dbReference type="Proteomes" id="UP000555411">
    <property type="component" value="Unassembled WGS sequence"/>
</dbReference>
<comment type="caution">
    <text evidence="2">The sequence shown here is derived from an EMBL/GenBank/DDBJ whole genome shotgun (WGS) entry which is preliminary data.</text>
</comment>
<dbReference type="InterPro" id="IPR041581">
    <property type="entry name" value="Glyoxalase_6"/>
</dbReference>
<feature type="domain" description="VOC" evidence="1">
    <location>
        <begin position="1"/>
        <end position="127"/>
    </location>
</feature>
<evidence type="ECO:0000313" key="2">
    <source>
        <dbReference type="EMBL" id="MBC2834006.1"/>
    </source>
</evidence>
<sequence length="130" mass="13722">MFSHATLGTNAFGQALAFWRAVMAALGHRERFVDLSRPWAGWEPAGGGRPLFLLTAPHDGKAATAGNGAMLAFTCASRAQVRAAHAAGLQAGGRDEGAPALRPEYHPAYYGAYLRDPDGNKIGFACHDAE</sequence>
<dbReference type="SUPFAM" id="SSF54593">
    <property type="entry name" value="Glyoxalase/Bleomycin resistance protein/Dihydroxybiphenyl dioxygenase"/>
    <property type="match status" value="1"/>
</dbReference>
<proteinExistence type="predicted"/>
<dbReference type="CDD" id="cd07262">
    <property type="entry name" value="VOC_like"/>
    <property type="match status" value="1"/>
</dbReference>
<dbReference type="PROSITE" id="PS51819">
    <property type="entry name" value="VOC"/>
    <property type="match status" value="1"/>
</dbReference>
<dbReference type="EMBL" id="JACLQD010000001">
    <property type="protein sequence ID" value="MBC2834006.1"/>
    <property type="molecule type" value="Genomic_DNA"/>
</dbReference>